<comment type="subcellular location">
    <subcellularLocation>
        <location evidence="1">Cell membrane</location>
        <topology evidence="1">Multi-pass membrane protein</topology>
    </subcellularLocation>
</comment>
<dbReference type="Gene3D" id="1.20.1250.20">
    <property type="entry name" value="MFS general substrate transporter like domains"/>
    <property type="match status" value="1"/>
</dbReference>
<dbReference type="Proteomes" id="UP000503483">
    <property type="component" value="Chromosome"/>
</dbReference>
<evidence type="ECO:0000256" key="7">
    <source>
        <dbReference type="ARBA" id="ARBA00023136"/>
    </source>
</evidence>
<evidence type="ECO:0000259" key="9">
    <source>
        <dbReference type="PROSITE" id="PS50850"/>
    </source>
</evidence>
<keyword evidence="6 8" id="KW-1133">Transmembrane helix</keyword>
<dbReference type="PANTHER" id="PTHR43271">
    <property type="entry name" value="BLL2771 PROTEIN"/>
    <property type="match status" value="1"/>
</dbReference>
<feature type="transmembrane region" description="Helical" evidence="8">
    <location>
        <begin position="292"/>
        <end position="314"/>
    </location>
</feature>
<dbReference type="Pfam" id="PF07690">
    <property type="entry name" value="MFS_1"/>
    <property type="match status" value="1"/>
</dbReference>
<evidence type="ECO:0000256" key="3">
    <source>
        <dbReference type="ARBA" id="ARBA00022448"/>
    </source>
</evidence>
<dbReference type="KEGG" id="paco:AACT_0608"/>
<feature type="transmembrane region" description="Helical" evidence="8">
    <location>
        <begin position="44"/>
        <end position="62"/>
    </location>
</feature>
<feature type="transmembrane region" description="Helical" evidence="8">
    <location>
        <begin position="71"/>
        <end position="88"/>
    </location>
</feature>
<dbReference type="GO" id="GO:0022857">
    <property type="term" value="F:transmembrane transporter activity"/>
    <property type="evidence" value="ECO:0007669"/>
    <property type="project" value="InterPro"/>
</dbReference>
<feature type="transmembrane region" description="Helical" evidence="8">
    <location>
        <begin position="7"/>
        <end position="24"/>
    </location>
</feature>
<dbReference type="InterPro" id="IPR020846">
    <property type="entry name" value="MFS_dom"/>
</dbReference>
<name>A0A6M8EXA5_9BACT</name>
<dbReference type="PANTHER" id="PTHR43271:SF1">
    <property type="entry name" value="INNER MEMBRANE TRANSPORT PROTEIN YNFM"/>
    <property type="match status" value="1"/>
</dbReference>
<comment type="similarity">
    <text evidence="2">Belongs to the major facilitator superfamily.</text>
</comment>
<sequence>MKKRDLFIIVYCIIIVLSVMYATQPLQPLLAKEFDISITKASQFTAIIMLFLAISPIIYGYILEKVNAKKMLINSSIILFITNIFLGLSSSYEFFLFFRTVEALVVPAILTSLMSILANIDKENIKFNMSIYVASTVFGGLVGRIFSGFIATNFSYQFVFYSLSLAILVSIYFISKLSYEGEATIVKPKINDVTEILKDKRFSTVYILMFCVFFVFAGVLNILPFRVKEISSDVSEFQISLLYLGYGMGILVSLNSRKIIKFFKNEINTVLFALVLFLFITIFLVIKNILILFLLIFLFCLGMFTVHSVSTGLANSMKASQKSLTSGMYLTFYYLGGAFGSYIPSIVYEKFGWNAVIYMFCIILIISMLLLIRRKKLFTHL</sequence>
<feature type="transmembrane region" description="Helical" evidence="8">
    <location>
        <begin position="158"/>
        <end position="179"/>
    </location>
</feature>
<evidence type="ECO:0000256" key="6">
    <source>
        <dbReference type="ARBA" id="ARBA00022989"/>
    </source>
</evidence>
<keyword evidence="4" id="KW-1003">Cell membrane</keyword>
<keyword evidence="5 8" id="KW-0812">Transmembrane</keyword>
<feature type="transmembrane region" description="Helical" evidence="8">
    <location>
        <begin position="130"/>
        <end position="152"/>
    </location>
</feature>
<keyword evidence="7 8" id="KW-0472">Membrane</keyword>
<evidence type="ECO:0000256" key="4">
    <source>
        <dbReference type="ARBA" id="ARBA00022475"/>
    </source>
</evidence>
<dbReference type="AlphaFoldDB" id="A0A6M8EXA5"/>
<feature type="domain" description="Major facilitator superfamily (MFS) profile" evidence="9">
    <location>
        <begin position="1"/>
        <end position="376"/>
    </location>
</feature>
<dbReference type="PROSITE" id="PS50850">
    <property type="entry name" value="MFS"/>
    <property type="match status" value="1"/>
</dbReference>
<evidence type="ECO:0000256" key="5">
    <source>
        <dbReference type="ARBA" id="ARBA00022692"/>
    </source>
</evidence>
<feature type="transmembrane region" description="Helical" evidence="8">
    <location>
        <begin position="267"/>
        <end position="286"/>
    </location>
</feature>
<feature type="transmembrane region" description="Helical" evidence="8">
    <location>
        <begin position="94"/>
        <end position="118"/>
    </location>
</feature>
<gene>
    <name evidence="10" type="ORF">AACT_0608</name>
</gene>
<organism evidence="10 11">
    <name type="scientific">Arcobacter acticola</name>
    <dbReference type="NCBI Taxonomy" id="1849015"/>
    <lineage>
        <taxon>Bacteria</taxon>
        <taxon>Pseudomonadati</taxon>
        <taxon>Campylobacterota</taxon>
        <taxon>Epsilonproteobacteria</taxon>
        <taxon>Campylobacterales</taxon>
        <taxon>Arcobacteraceae</taxon>
        <taxon>Arcobacter</taxon>
    </lineage>
</organism>
<evidence type="ECO:0000256" key="8">
    <source>
        <dbReference type="SAM" id="Phobius"/>
    </source>
</evidence>
<feature type="transmembrane region" description="Helical" evidence="8">
    <location>
        <begin position="351"/>
        <end position="372"/>
    </location>
</feature>
<feature type="transmembrane region" description="Helical" evidence="8">
    <location>
        <begin position="237"/>
        <end position="255"/>
    </location>
</feature>
<dbReference type="InterPro" id="IPR036259">
    <property type="entry name" value="MFS_trans_sf"/>
</dbReference>
<dbReference type="RefSeq" id="WP_172124862.1">
    <property type="nucleotide sequence ID" value="NZ_CP042652.1"/>
</dbReference>
<proteinExistence type="inferred from homology"/>
<evidence type="ECO:0000256" key="2">
    <source>
        <dbReference type="ARBA" id="ARBA00008335"/>
    </source>
</evidence>
<dbReference type="InterPro" id="IPR011701">
    <property type="entry name" value="MFS"/>
</dbReference>
<dbReference type="SUPFAM" id="SSF103473">
    <property type="entry name" value="MFS general substrate transporter"/>
    <property type="match status" value="1"/>
</dbReference>
<keyword evidence="11" id="KW-1185">Reference proteome</keyword>
<accession>A0A6M8EXA5</accession>
<evidence type="ECO:0000313" key="10">
    <source>
        <dbReference type="EMBL" id="QKE27814.1"/>
    </source>
</evidence>
<keyword evidence="3" id="KW-0813">Transport</keyword>
<dbReference type="EMBL" id="CP042652">
    <property type="protein sequence ID" value="QKE27814.1"/>
    <property type="molecule type" value="Genomic_DNA"/>
</dbReference>
<dbReference type="GO" id="GO:0005886">
    <property type="term" value="C:plasma membrane"/>
    <property type="evidence" value="ECO:0007669"/>
    <property type="project" value="UniProtKB-SubCell"/>
</dbReference>
<protein>
    <submittedName>
        <fullName evidence="10">Major facilitator superfamily transporter</fullName>
    </submittedName>
</protein>
<evidence type="ECO:0000313" key="11">
    <source>
        <dbReference type="Proteomes" id="UP000503483"/>
    </source>
</evidence>
<feature type="transmembrane region" description="Helical" evidence="8">
    <location>
        <begin position="326"/>
        <end position="345"/>
    </location>
</feature>
<feature type="transmembrane region" description="Helical" evidence="8">
    <location>
        <begin position="205"/>
        <end position="225"/>
    </location>
</feature>
<evidence type="ECO:0000256" key="1">
    <source>
        <dbReference type="ARBA" id="ARBA00004651"/>
    </source>
</evidence>
<reference evidence="10 11" key="1">
    <citation type="submission" date="2019-08" db="EMBL/GenBank/DDBJ databases">
        <title>Complete genome sequence of Arcobacter acticola.</title>
        <authorList>
            <person name="Miller W."/>
        </authorList>
    </citation>
    <scope>NUCLEOTIDE SEQUENCE [LARGE SCALE GENOMIC DNA]</scope>
    <source>
        <strain evidence="10 11">KCTC 52212</strain>
    </source>
</reference>